<protein>
    <submittedName>
        <fullName evidence="1">Uncharacterized protein</fullName>
    </submittedName>
</protein>
<evidence type="ECO:0000313" key="2">
    <source>
        <dbReference type="Proteomes" id="UP001372834"/>
    </source>
</evidence>
<accession>A0AAN8PF34</accession>
<comment type="caution">
    <text evidence="1">The sequence shown here is derived from an EMBL/GenBank/DDBJ whole genome shotgun (WGS) entry which is preliminary data.</text>
</comment>
<proteinExistence type="predicted"/>
<reference evidence="1 2" key="1">
    <citation type="submission" date="2023-10" db="EMBL/GenBank/DDBJ databases">
        <title>Genomes of two closely related lineages of the louse Polyplax serrata with different host specificities.</title>
        <authorList>
            <person name="Martinu J."/>
            <person name="Tarabai H."/>
            <person name="Stefka J."/>
            <person name="Hypsa V."/>
        </authorList>
    </citation>
    <scope>NUCLEOTIDE SEQUENCE [LARGE SCALE GENOMIC DNA]</scope>
    <source>
        <strain evidence="1">HR10_N</strain>
    </source>
</reference>
<dbReference type="AlphaFoldDB" id="A0AAN8PF34"/>
<organism evidence="1 2">
    <name type="scientific">Polyplax serrata</name>
    <name type="common">Common mouse louse</name>
    <dbReference type="NCBI Taxonomy" id="468196"/>
    <lineage>
        <taxon>Eukaryota</taxon>
        <taxon>Metazoa</taxon>
        <taxon>Ecdysozoa</taxon>
        <taxon>Arthropoda</taxon>
        <taxon>Hexapoda</taxon>
        <taxon>Insecta</taxon>
        <taxon>Pterygota</taxon>
        <taxon>Neoptera</taxon>
        <taxon>Paraneoptera</taxon>
        <taxon>Psocodea</taxon>
        <taxon>Troctomorpha</taxon>
        <taxon>Phthiraptera</taxon>
        <taxon>Anoplura</taxon>
        <taxon>Polyplacidae</taxon>
        <taxon>Polyplax</taxon>
    </lineage>
</organism>
<dbReference type="Proteomes" id="UP001372834">
    <property type="component" value="Unassembled WGS sequence"/>
</dbReference>
<name>A0AAN8PF34_POLSC</name>
<dbReference type="EMBL" id="JAWJWE010000039">
    <property type="protein sequence ID" value="KAK6621097.1"/>
    <property type="molecule type" value="Genomic_DNA"/>
</dbReference>
<evidence type="ECO:0000313" key="1">
    <source>
        <dbReference type="EMBL" id="KAK6621097.1"/>
    </source>
</evidence>
<gene>
    <name evidence="1" type="ORF">RUM43_011403</name>
</gene>
<sequence length="80" mass="9006">MKDKLTTSMTWGSTTNYNPGTLLLESTFNFFGLYHPRFVEHSKSDTLVAHTIATNIRSSPDFMVGVNENAFLIVPEHLDT</sequence>